<sequence>MIILDTTFLIDLLSEKKGAIRFLEEIEDKDELITTTFVNILELHKGAFRSRQTINELDKIDKFLEKFDYLDFTDEIFIIFGKLSAYLKSNGRPIGQFDELIASIALYNDAAVVTNNKKDFSRVPNLKIINH</sequence>
<dbReference type="Proteomes" id="UP001060368">
    <property type="component" value="Chromosome"/>
</dbReference>
<dbReference type="GO" id="GO:0004518">
    <property type="term" value="F:nuclease activity"/>
    <property type="evidence" value="ECO:0007669"/>
    <property type="project" value="UniProtKB-KW"/>
</dbReference>
<dbReference type="CDD" id="cd09881">
    <property type="entry name" value="PIN_VapC4-5_FitB-like"/>
    <property type="match status" value="1"/>
</dbReference>
<dbReference type="EMBL" id="CP096115">
    <property type="protein sequence ID" value="UUX92289.1"/>
    <property type="molecule type" value="Genomic_DNA"/>
</dbReference>
<dbReference type="PANTHER" id="PTHR33653">
    <property type="entry name" value="RIBONUCLEASE VAPC2"/>
    <property type="match status" value="1"/>
</dbReference>
<dbReference type="Gene3D" id="3.40.50.1010">
    <property type="entry name" value="5'-nuclease"/>
    <property type="match status" value="1"/>
</dbReference>
<dbReference type="RefSeq" id="WP_257742438.1">
    <property type="nucleotide sequence ID" value="NZ_CP096115.1"/>
</dbReference>
<protein>
    <submittedName>
        <fullName evidence="8">Type II toxin-antitoxin system VapC family toxin</fullName>
    </submittedName>
</protein>
<keyword evidence="3" id="KW-0479">Metal-binding</keyword>
<comment type="cofactor">
    <cofactor evidence="1">
        <name>Mg(2+)</name>
        <dbReference type="ChEBI" id="CHEBI:18420"/>
    </cofactor>
</comment>
<reference evidence="8" key="1">
    <citation type="submission" date="2022-04" db="EMBL/GenBank/DDBJ databases">
        <title>Complete genome of Methanoplanus endosymbiosus DSM 3599.</title>
        <authorList>
            <person name="Chen S.-C."/>
            <person name="You Y.-T."/>
            <person name="Zhou Y.-Z."/>
            <person name="Lai M.-C."/>
        </authorList>
    </citation>
    <scope>NUCLEOTIDE SEQUENCE</scope>
    <source>
        <strain evidence="8">DSM 3599</strain>
    </source>
</reference>
<dbReference type="InterPro" id="IPR002716">
    <property type="entry name" value="PIN_dom"/>
</dbReference>
<keyword evidence="2" id="KW-0540">Nuclease</keyword>
<proteinExistence type="inferred from homology"/>
<dbReference type="Pfam" id="PF01850">
    <property type="entry name" value="PIN"/>
    <property type="match status" value="1"/>
</dbReference>
<gene>
    <name evidence="8" type="ORF">L6E24_13235</name>
</gene>
<evidence type="ECO:0000256" key="6">
    <source>
        <dbReference type="ARBA" id="ARBA00038093"/>
    </source>
</evidence>
<dbReference type="KEGG" id="mend:L6E24_13235"/>
<evidence type="ECO:0000256" key="1">
    <source>
        <dbReference type="ARBA" id="ARBA00001946"/>
    </source>
</evidence>
<keyword evidence="5" id="KW-0460">Magnesium</keyword>
<keyword evidence="9" id="KW-1185">Reference proteome</keyword>
<dbReference type="AlphaFoldDB" id="A0A9E7PNR8"/>
<evidence type="ECO:0000256" key="4">
    <source>
        <dbReference type="ARBA" id="ARBA00022801"/>
    </source>
</evidence>
<evidence type="ECO:0000256" key="2">
    <source>
        <dbReference type="ARBA" id="ARBA00022722"/>
    </source>
</evidence>
<evidence type="ECO:0000256" key="3">
    <source>
        <dbReference type="ARBA" id="ARBA00022723"/>
    </source>
</evidence>
<name>A0A9E7PNR8_9EURY</name>
<organism evidence="8 9">
    <name type="scientific">Methanoplanus endosymbiosus</name>
    <dbReference type="NCBI Taxonomy" id="33865"/>
    <lineage>
        <taxon>Archaea</taxon>
        <taxon>Methanobacteriati</taxon>
        <taxon>Methanobacteriota</taxon>
        <taxon>Stenosarchaea group</taxon>
        <taxon>Methanomicrobia</taxon>
        <taxon>Methanomicrobiales</taxon>
        <taxon>Methanomicrobiaceae</taxon>
        <taxon>Methanoplanus</taxon>
    </lineage>
</organism>
<dbReference type="GO" id="GO:0016787">
    <property type="term" value="F:hydrolase activity"/>
    <property type="evidence" value="ECO:0007669"/>
    <property type="project" value="UniProtKB-KW"/>
</dbReference>
<accession>A0A9E7PNR8</accession>
<dbReference type="SUPFAM" id="SSF88723">
    <property type="entry name" value="PIN domain-like"/>
    <property type="match status" value="1"/>
</dbReference>
<evidence type="ECO:0000256" key="5">
    <source>
        <dbReference type="ARBA" id="ARBA00022842"/>
    </source>
</evidence>
<dbReference type="GO" id="GO:0046872">
    <property type="term" value="F:metal ion binding"/>
    <property type="evidence" value="ECO:0007669"/>
    <property type="project" value="UniProtKB-KW"/>
</dbReference>
<dbReference type="InterPro" id="IPR029060">
    <property type="entry name" value="PIN-like_dom_sf"/>
</dbReference>
<evidence type="ECO:0000313" key="8">
    <source>
        <dbReference type="EMBL" id="UUX92289.1"/>
    </source>
</evidence>
<keyword evidence="4" id="KW-0378">Hydrolase</keyword>
<dbReference type="PANTHER" id="PTHR33653:SF1">
    <property type="entry name" value="RIBONUCLEASE VAPC2"/>
    <property type="match status" value="1"/>
</dbReference>
<evidence type="ECO:0000259" key="7">
    <source>
        <dbReference type="Pfam" id="PF01850"/>
    </source>
</evidence>
<comment type="similarity">
    <text evidence="6">Belongs to the PINc/VapC protein family.</text>
</comment>
<dbReference type="GeneID" id="74308684"/>
<evidence type="ECO:0000313" key="9">
    <source>
        <dbReference type="Proteomes" id="UP001060368"/>
    </source>
</evidence>
<feature type="domain" description="PIN" evidence="7">
    <location>
        <begin position="2"/>
        <end position="124"/>
    </location>
</feature>
<dbReference type="InterPro" id="IPR050556">
    <property type="entry name" value="Type_II_TA_system_RNase"/>
</dbReference>